<protein>
    <recommendedName>
        <fullName evidence="1">Peptidase M1 membrane alanine aminopeptidase domain-containing protein</fullName>
    </recommendedName>
</protein>
<dbReference type="AlphaFoldDB" id="A0A814QFL0"/>
<feature type="domain" description="Peptidase M1 membrane alanine aminopeptidase" evidence="1">
    <location>
        <begin position="49"/>
        <end position="140"/>
    </location>
</feature>
<reference evidence="2" key="1">
    <citation type="submission" date="2021-02" db="EMBL/GenBank/DDBJ databases">
        <authorList>
            <person name="Nowell W R."/>
        </authorList>
    </citation>
    <scope>NUCLEOTIDE SEQUENCE</scope>
</reference>
<name>A0A814QFL0_9BILA</name>
<dbReference type="GO" id="GO:0008237">
    <property type="term" value="F:metallopeptidase activity"/>
    <property type="evidence" value="ECO:0007669"/>
    <property type="project" value="InterPro"/>
</dbReference>
<dbReference type="Pfam" id="PF01433">
    <property type="entry name" value="Peptidase_M1"/>
    <property type="match status" value="1"/>
</dbReference>
<dbReference type="GO" id="GO:0008270">
    <property type="term" value="F:zinc ion binding"/>
    <property type="evidence" value="ECO:0007669"/>
    <property type="project" value="InterPro"/>
</dbReference>
<dbReference type="Proteomes" id="UP000663845">
    <property type="component" value="Unassembled WGS sequence"/>
</dbReference>
<accession>A0A814QFL0</accession>
<comment type="caution">
    <text evidence="2">The sequence shown here is derived from an EMBL/GenBank/DDBJ whole genome shotgun (WGS) entry which is preliminary data.</text>
</comment>
<sequence>MNNIHCKTRQYIATNNSEPNIELNESTNSRFSSLDHLPISWIIFHCGSLRTKLRILTDNTIPVMWNDAKPYTHPIIVENGMNVSKIISYLDGITYTKGKSSMRMLERIVSAENFRQSLQEYLKINVFTIADFNLFYEKLLSDIKLAFIQLRFILSDVFNISNLDKNYPEIKIWKKTVYGRHKMKILLTKVLFGI</sequence>
<evidence type="ECO:0000259" key="1">
    <source>
        <dbReference type="Pfam" id="PF01433"/>
    </source>
</evidence>
<dbReference type="InterPro" id="IPR014782">
    <property type="entry name" value="Peptidase_M1_dom"/>
</dbReference>
<gene>
    <name evidence="2" type="ORF">JYZ213_LOCUS22367</name>
    <name evidence="3" type="ORF">OXD698_LOCUS34446</name>
</gene>
<dbReference type="Gene3D" id="1.10.390.10">
    <property type="entry name" value="Neutral Protease Domain 2"/>
    <property type="match status" value="1"/>
</dbReference>
<evidence type="ECO:0000313" key="3">
    <source>
        <dbReference type="EMBL" id="CAF4083311.1"/>
    </source>
</evidence>
<organism evidence="2 4">
    <name type="scientific">Adineta steineri</name>
    <dbReference type="NCBI Taxonomy" id="433720"/>
    <lineage>
        <taxon>Eukaryota</taxon>
        <taxon>Metazoa</taxon>
        <taxon>Spiralia</taxon>
        <taxon>Gnathifera</taxon>
        <taxon>Rotifera</taxon>
        <taxon>Eurotatoria</taxon>
        <taxon>Bdelloidea</taxon>
        <taxon>Adinetida</taxon>
        <taxon>Adinetidae</taxon>
        <taxon>Adineta</taxon>
    </lineage>
</organism>
<evidence type="ECO:0000313" key="4">
    <source>
        <dbReference type="Proteomes" id="UP000663845"/>
    </source>
</evidence>
<dbReference type="InterPro" id="IPR027268">
    <property type="entry name" value="Peptidase_M4/M1_CTD_sf"/>
</dbReference>
<dbReference type="Proteomes" id="UP000663844">
    <property type="component" value="Unassembled WGS sequence"/>
</dbReference>
<dbReference type="SUPFAM" id="SSF55486">
    <property type="entry name" value="Metalloproteases ('zincins'), catalytic domain"/>
    <property type="match status" value="1"/>
</dbReference>
<dbReference type="EMBL" id="CAJOAZ010004993">
    <property type="protein sequence ID" value="CAF4083311.1"/>
    <property type="molecule type" value="Genomic_DNA"/>
</dbReference>
<evidence type="ECO:0000313" key="2">
    <source>
        <dbReference type="EMBL" id="CAF1118944.1"/>
    </source>
</evidence>
<proteinExistence type="predicted"/>
<dbReference type="EMBL" id="CAJNOG010000253">
    <property type="protein sequence ID" value="CAF1118944.1"/>
    <property type="molecule type" value="Genomic_DNA"/>
</dbReference>